<protein>
    <submittedName>
        <fullName evidence="1">Uncharacterized protein</fullName>
    </submittedName>
</protein>
<sequence length="125" mass="14206">MYRRRFVMVQVSNCCFRATVSAKLMMYLIFSESPSFPLLPFKQTVFQFLKDLEEITCDSCERDVLQTGGVGLCFVTTLPLPSKMDVLVVFLDFLSSHANCVIALQLQATEAFWLKSSWFKGENPG</sequence>
<dbReference type="AlphaFoldDB" id="A0A3L8S9D7"/>
<evidence type="ECO:0000313" key="2">
    <source>
        <dbReference type="Proteomes" id="UP000276834"/>
    </source>
</evidence>
<name>A0A3L8S9D7_CHLGU</name>
<dbReference type="Proteomes" id="UP000276834">
    <property type="component" value="Unassembled WGS sequence"/>
</dbReference>
<organism evidence="1 2">
    <name type="scientific">Chloebia gouldiae</name>
    <name type="common">Gouldian finch</name>
    <name type="synonym">Erythrura gouldiae</name>
    <dbReference type="NCBI Taxonomy" id="44316"/>
    <lineage>
        <taxon>Eukaryota</taxon>
        <taxon>Metazoa</taxon>
        <taxon>Chordata</taxon>
        <taxon>Craniata</taxon>
        <taxon>Vertebrata</taxon>
        <taxon>Euteleostomi</taxon>
        <taxon>Archelosauria</taxon>
        <taxon>Archosauria</taxon>
        <taxon>Dinosauria</taxon>
        <taxon>Saurischia</taxon>
        <taxon>Theropoda</taxon>
        <taxon>Coelurosauria</taxon>
        <taxon>Aves</taxon>
        <taxon>Neognathae</taxon>
        <taxon>Neoaves</taxon>
        <taxon>Telluraves</taxon>
        <taxon>Australaves</taxon>
        <taxon>Passeriformes</taxon>
        <taxon>Passeroidea</taxon>
        <taxon>Passeridae</taxon>
        <taxon>Chloebia</taxon>
    </lineage>
</organism>
<keyword evidence="2" id="KW-1185">Reference proteome</keyword>
<proteinExistence type="predicted"/>
<dbReference type="OrthoDB" id="10506321at2759"/>
<gene>
    <name evidence="1" type="ORF">DV515_00010353</name>
</gene>
<evidence type="ECO:0000313" key="1">
    <source>
        <dbReference type="EMBL" id="RLV98787.1"/>
    </source>
</evidence>
<accession>A0A3L8S9D7</accession>
<dbReference type="EMBL" id="QUSF01000037">
    <property type="protein sequence ID" value="RLV98787.1"/>
    <property type="molecule type" value="Genomic_DNA"/>
</dbReference>
<reference evidence="1 2" key="1">
    <citation type="journal article" date="2018" name="Proc. R. Soc. B">
        <title>A non-coding region near Follistatin controls head colour polymorphism in the Gouldian finch.</title>
        <authorList>
            <person name="Toomey M.B."/>
            <person name="Marques C.I."/>
            <person name="Andrade P."/>
            <person name="Araujo P.M."/>
            <person name="Sabatino S."/>
            <person name="Gazda M.A."/>
            <person name="Afonso S."/>
            <person name="Lopes R.J."/>
            <person name="Corbo J.C."/>
            <person name="Carneiro M."/>
        </authorList>
    </citation>
    <scope>NUCLEOTIDE SEQUENCE [LARGE SCALE GENOMIC DNA]</scope>
    <source>
        <strain evidence="1">Red01</strain>
        <tissue evidence="1">Muscle</tissue>
    </source>
</reference>
<comment type="caution">
    <text evidence="1">The sequence shown here is derived from an EMBL/GenBank/DDBJ whole genome shotgun (WGS) entry which is preliminary data.</text>
</comment>